<protein>
    <submittedName>
        <fullName evidence="2">Transcriptional regulator, MerR family</fullName>
    </submittedName>
</protein>
<evidence type="ECO:0000259" key="1">
    <source>
        <dbReference type="PROSITE" id="PS50937"/>
    </source>
</evidence>
<sequence length="148" mass="17529">MKPKDVAARLGVSVKTLQRWDKAGIFPAARNPQGRRYYTEEQVLAYLGKYKTPATARRLRACVLGRAERRPRIAGRVLARLRERERRDTRRRVHRRWQRFELQTQELEPPHLRPHTARSGRNRVHHVQRPVRPVRVRLVRGAGEPVWV</sequence>
<reference evidence="2 3" key="1">
    <citation type="submission" date="2009-11" db="EMBL/GenBank/DDBJ databases">
        <authorList>
            <person name="Weinstock G."/>
            <person name="Sodergren E."/>
            <person name="Clifton S."/>
            <person name="Fulton L."/>
            <person name="Fulton B."/>
            <person name="Courtney L."/>
            <person name="Fronick C."/>
            <person name="Harrison M."/>
            <person name="Strong C."/>
            <person name="Farmer C."/>
            <person name="Delahaunty K."/>
            <person name="Markovic C."/>
            <person name="Hall O."/>
            <person name="Minx P."/>
            <person name="Tomlinson C."/>
            <person name="Mitreva M."/>
            <person name="Nelson J."/>
            <person name="Hou S."/>
            <person name="Wollam A."/>
            <person name="Pepin K.H."/>
            <person name="Johnson M."/>
            <person name="Bhonagiri V."/>
            <person name="Nash W.E."/>
            <person name="Warren W."/>
            <person name="Chinwalla A."/>
            <person name="Mardis E.R."/>
            <person name="Wilson R.K."/>
        </authorList>
    </citation>
    <scope>NUCLEOTIDE SEQUENCE [LARGE SCALE GENOMIC DNA]</scope>
    <source>
        <strain evidence="2 3">DSM 20093</strain>
    </source>
</reference>
<dbReference type="STRING" id="561180.BIFGAL_03520"/>
<accession>D1NUJ5</accession>
<name>D1NUJ5_9BIFI</name>
<dbReference type="EMBL" id="ABXB03000002">
    <property type="protein sequence ID" value="EFA23399.1"/>
    <property type="molecule type" value="Genomic_DNA"/>
</dbReference>
<evidence type="ECO:0000313" key="2">
    <source>
        <dbReference type="EMBL" id="EFA23399.1"/>
    </source>
</evidence>
<dbReference type="CDD" id="cd04762">
    <property type="entry name" value="HTH_MerR-trunc"/>
    <property type="match status" value="1"/>
</dbReference>
<dbReference type="InterPro" id="IPR000551">
    <property type="entry name" value="MerR-type_HTH_dom"/>
</dbReference>
<dbReference type="SUPFAM" id="SSF46955">
    <property type="entry name" value="Putative DNA-binding domain"/>
    <property type="match status" value="1"/>
</dbReference>
<dbReference type="Proteomes" id="UP000003656">
    <property type="component" value="Unassembled WGS sequence"/>
</dbReference>
<comment type="caution">
    <text evidence="2">The sequence shown here is derived from an EMBL/GenBank/DDBJ whole genome shotgun (WGS) entry which is preliminary data.</text>
</comment>
<dbReference type="Gene3D" id="1.10.1660.10">
    <property type="match status" value="1"/>
</dbReference>
<gene>
    <name evidence="2" type="ORF">BIFGAL_03520</name>
</gene>
<feature type="domain" description="HTH merR-type" evidence="1">
    <location>
        <begin position="1"/>
        <end position="43"/>
    </location>
</feature>
<dbReference type="InterPro" id="IPR009061">
    <property type="entry name" value="DNA-bd_dom_put_sf"/>
</dbReference>
<proteinExistence type="predicted"/>
<dbReference type="Pfam" id="PF00376">
    <property type="entry name" value="MerR"/>
    <property type="match status" value="1"/>
</dbReference>
<dbReference type="GO" id="GO:0003677">
    <property type="term" value="F:DNA binding"/>
    <property type="evidence" value="ECO:0007669"/>
    <property type="project" value="InterPro"/>
</dbReference>
<evidence type="ECO:0000313" key="3">
    <source>
        <dbReference type="Proteomes" id="UP000003656"/>
    </source>
</evidence>
<organism evidence="2 3">
    <name type="scientific">Bifidobacterium gallicum DSM 20093 = LMG 11596</name>
    <dbReference type="NCBI Taxonomy" id="561180"/>
    <lineage>
        <taxon>Bacteria</taxon>
        <taxon>Bacillati</taxon>
        <taxon>Actinomycetota</taxon>
        <taxon>Actinomycetes</taxon>
        <taxon>Bifidobacteriales</taxon>
        <taxon>Bifidobacteriaceae</taxon>
        <taxon>Bifidobacterium</taxon>
    </lineage>
</organism>
<dbReference type="AlphaFoldDB" id="D1NUJ5"/>
<dbReference type="eggNOG" id="COG2452">
    <property type="taxonomic scope" value="Bacteria"/>
</dbReference>
<dbReference type="GO" id="GO:0006355">
    <property type="term" value="P:regulation of DNA-templated transcription"/>
    <property type="evidence" value="ECO:0007669"/>
    <property type="project" value="InterPro"/>
</dbReference>
<dbReference type="PROSITE" id="PS50937">
    <property type="entry name" value="HTH_MERR_2"/>
    <property type="match status" value="1"/>
</dbReference>